<sequence>MRSLSRSYRQWFGLLLICLYPLYSTGQIDVAAGLTYPKRILTPRNGLPQSFVSGLVQDKQGFVWVGTRNGLARFDGKAFKVFQHNQHDSTTLSSNVIAYLTPDAQNRIWIQYESTALDVFDPVTEQVIHVSKDPLFQKYPKYFVSQGLLIDHESKIWGIERANGLYCYDLKAQKLTHYTQQTHGLPSNIVRGVFEDRQHRIWVITMAGLARLQGGRFQSTPTPFPLEFGTSRSLSTDMISMLERPNGELMFSDARKLIFYHPERRSFRQVSFPHEENLSIRWIRRGPDQKEYWELNGKVYQYGDAQGIRQVAETSLTTIKEACSFLVDRSGLIWLGTNAAGLHQIDLNAPYFRTFENTHSFHEDLFQKEFGISLGQTFGWPPQHPEYQLSSYNVRSAYDAHHRLWVGLWKNLGYWDAAARRFVLLPLPPDLLSQQYLYQGIRGLTFDAQGQVWISGQDGYVASFNEATRQWTTQSPASAFAQAVQKKNSRPVIPVALLVDEQSIYLTTEFDGLVIIDRKTHQIQTLTHENAPKVIPTNQLIGLAADPTRKDIFWMGSYDGLICFHKSTRTSETFSLEEGLPDNAIYSLLPDAKGSLWLATNKGLCQFHPLTHQIRLFQASDGLPGEEFNRFHYLRLPDDRLAFGGIEGWTLFKPAGSFVDTYQPTVGLTQVLINNSPIDQTPFKQPLEALQALQLPYDQNSLVFNFAGLHYAQPEKLTYRYQLEGYDEGWNHIGTASEAHYTKLPPGHYTLRVNVTNTSGEWSHHTYSLSLIIHPPFYQSWWAYALYVLLAGSLAWLFVQYRIRQDRFAQAMVLKEKEAQQLRWIDELKTKFFSNITHEFRTPLTLILTPTERLKQEIELPHQQRWLSAIERNAHQLLGLINQLMDLSKLESGMMKLSLARGSVQEVLTRLIQSFQIEAEQKGIQLTWSFPSSLGTYWFDVDKFERIAYNLLSNAIKFSQSGDEVQVSLSTQPPAQSTRREIHTGIYLTVSDTALGIAPEVLPHIFDRFYQVDESHFRQGTGIGLALVKELVELQMGFIEVASEQNRGTSFVIFLPYAKAEPAIVETSGASAPETPEETQAHVLLVEDNAELAAFIIDSLPSAYRVSLATNGAEGYEQALLLGPDLIISDIMMPVMDGLAMCQAIRNDEQVSHIPIILLTAKSAYESRIDGLSRGANAYITKPFHVEELHLKIRNLLAQQKLSQQHARQGLMQPAPVQKTVEDPFLTRCYALLEERLDDSSLSVETFASLVNMSRVNLHRKIKALTGLSVSEVIRNYRLKRATAFLEQGLNSSQTAYQVGFENPSYFIKCFRDLYHMTPSEYVKKVNAL</sequence>
<dbReference type="Gene3D" id="3.40.50.2300">
    <property type="match status" value="1"/>
</dbReference>
<dbReference type="PRINTS" id="PR00344">
    <property type="entry name" value="BCTRLSENSOR"/>
</dbReference>
<dbReference type="Pfam" id="PF00512">
    <property type="entry name" value="HisKA"/>
    <property type="match status" value="1"/>
</dbReference>
<dbReference type="OrthoDB" id="9797097at2"/>
<dbReference type="PROSITE" id="PS50109">
    <property type="entry name" value="HIS_KIN"/>
    <property type="match status" value="1"/>
</dbReference>
<evidence type="ECO:0000256" key="8">
    <source>
        <dbReference type="PROSITE-ProRule" id="PRU00169"/>
    </source>
</evidence>
<dbReference type="InterPro" id="IPR013783">
    <property type="entry name" value="Ig-like_fold"/>
</dbReference>
<dbReference type="Pfam" id="PF02518">
    <property type="entry name" value="HATPase_c"/>
    <property type="match status" value="1"/>
</dbReference>
<dbReference type="SMART" id="SM00342">
    <property type="entry name" value="HTH_ARAC"/>
    <property type="match status" value="1"/>
</dbReference>
<feature type="domain" description="HTH araC/xylS-type" evidence="9">
    <location>
        <begin position="1227"/>
        <end position="1325"/>
    </location>
</feature>
<dbReference type="InterPro" id="IPR011006">
    <property type="entry name" value="CheY-like_superfamily"/>
</dbReference>
<dbReference type="PANTHER" id="PTHR43547">
    <property type="entry name" value="TWO-COMPONENT HISTIDINE KINASE"/>
    <property type="match status" value="1"/>
</dbReference>
<dbReference type="SUPFAM" id="SSF52172">
    <property type="entry name" value="CheY-like"/>
    <property type="match status" value="1"/>
</dbReference>
<organism evidence="12 13">
    <name type="scientific">Siphonobacter curvatus</name>
    <dbReference type="NCBI Taxonomy" id="2094562"/>
    <lineage>
        <taxon>Bacteria</taxon>
        <taxon>Pseudomonadati</taxon>
        <taxon>Bacteroidota</taxon>
        <taxon>Cytophagia</taxon>
        <taxon>Cytophagales</taxon>
        <taxon>Cytophagaceae</taxon>
        <taxon>Siphonobacter</taxon>
    </lineage>
</organism>
<dbReference type="GO" id="GO:0003700">
    <property type="term" value="F:DNA-binding transcription factor activity"/>
    <property type="evidence" value="ECO:0007669"/>
    <property type="project" value="InterPro"/>
</dbReference>
<dbReference type="FunFam" id="2.60.40.10:FF:000791">
    <property type="entry name" value="Two-component system sensor histidine kinase/response regulator"/>
    <property type="match status" value="1"/>
</dbReference>
<dbReference type="InterPro" id="IPR003594">
    <property type="entry name" value="HATPase_dom"/>
</dbReference>
<dbReference type="Pfam" id="PF00072">
    <property type="entry name" value="Response_reg"/>
    <property type="match status" value="1"/>
</dbReference>
<feature type="domain" description="Histidine kinase" evidence="10">
    <location>
        <begin position="835"/>
        <end position="1059"/>
    </location>
</feature>
<evidence type="ECO:0000259" key="11">
    <source>
        <dbReference type="PROSITE" id="PS50110"/>
    </source>
</evidence>
<dbReference type="SMART" id="SM00448">
    <property type="entry name" value="REC"/>
    <property type="match status" value="1"/>
</dbReference>
<dbReference type="InterPro" id="IPR001789">
    <property type="entry name" value="Sig_transdc_resp-reg_receiver"/>
</dbReference>
<feature type="modified residue" description="4-aspartylphosphate" evidence="8">
    <location>
        <position position="1130"/>
    </location>
</feature>
<gene>
    <name evidence="12" type="ORF">C5O19_25110</name>
</gene>
<evidence type="ECO:0000256" key="7">
    <source>
        <dbReference type="ARBA" id="ARBA00023163"/>
    </source>
</evidence>
<dbReference type="SUPFAM" id="SSF47384">
    <property type="entry name" value="Homodimeric domain of signal transducing histidine kinase"/>
    <property type="match status" value="1"/>
</dbReference>
<dbReference type="InterPro" id="IPR036890">
    <property type="entry name" value="HATPase_C_sf"/>
</dbReference>
<dbReference type="InterPro" id="IPR003661">
    <property type="entry name" value="HisK_dim/P_dom"/>
</dbReference>
<dbReference type="Gene3D" id="1.10.10.60">
    <property type="entry name" value="Homeodomain-like"/>
    <property type="match status" value="1"/>
</dbReference>
<dbReference type="Pfam" id="PF12833">
    <property type="entry name" value="HTH_18"/>
    <property type="match status" value="1"/>
</dbReference>
<dbReference type="InterPro" id="IPR015943">
    <property type="entry name" value="WD40/YVTN_repeat-like_dom_sf"/>
</dbReference>
<dbReference type="FunFam" id="3.30.565.10:FF:000006">
    <property type="entry name" value="Sensor histidine kinase WalK"/>
    <property type="match status" value="1"/>
</dbReference>
<dbReference type="SUPFAM" id="SSF63829">
    <property type="entry name" value="Calcium-dependent phosphotriesterase"/>
    <property type="match status" value="1"/>
</dbReference>
<evidence type="ECO:0000313" key="13">
    <source>
        <dbReference type="Proteomes" id="UP000239590"/>
    </source>
</evidence>
<evidence type="ECO:0000313" key="12">
    <source>
        <dbReference type="EMBL" id="PQA53211.1"/>
    </source>
</evidence>
<dbReference type="PANTHER" id="PTHR43547:SF2">
    <property type="entry name" value="HYBRID SIGNAL TRANSDUCTION HISTIDINE KINASE C"/>
    <property type="match status" value="1"/>
</dbReference>
<dbReference type="InterPro" id="IPR005467">
    <property type="entry name" value="His_kinase_dom"/>
</dbReference>
<dbReference type="GO" id="GO:0043565">
    <property type="term" value="F:sequence-specific DNA binding"/>
    <property type="evidence" value="ECO:0007669"/>
    <property type="project" value="InterPro"/>
</dbReference>
<dbReference type="InterPro" id="IPR011047">
    <property type="entry name" value="Quinoprotein_ADH-like_sf"/>
</dbReference>
<dbReference type="GO" id="GO:0000155">
    <property type="term" value="F:phosphorelay sensor kinase activity"/>
    <property type="evidence" value="ECO:0007669"/>
    <property type="project" value="InterPro"/>
</dbReference>
<comment type="catalytic activity">
    <reaction evidence="1">
        <text>ATP + protein L-histidine = ADP + protein N-phospho-L-histidine.</text>
        <dbReference type="EC" id="2.7.13.3"/>
    </reaction>
</comment>
<dbReference type="Pfam" id="PF07495">
    <property type="entry name" value="Y_Y_Y"/>
    <property type="match status" value="1"/>
</dbReference>
<dbReference type="CDD" id="cd00082">
    <property type="entry name" value="HisKA"/>
    <property type="match status" value="1"/>
</dbReference>
<dbReference type="InterPro" id="IPR011123">
    <property type="entry name" value="Y_Y_Y"/>
</dbReference>
<feature type="domain" description="Response regulatory" evidence="11">
    <location>
        <begin position="1082"/>
        <end position="1197"/>
    </location>
</feature>
<dbReference type="InterPro" id="IPR018060">
    <property type="entry name" value="HTH_AraC"/>
</dbReference>
<dbReference type="InterPro" id="IPR009057">
    <property type="entry name" value="Homeodomain-like_sf"/>
</dbReference>
<keyword evidence="6" id="KW-0805">Transcription regulation</keyword>
<dbReference type="SMART" id="SM00387">
    <property type="entry name" value="HATPase_c"/>
    <property type="match status" value="1"/>
</dbReference>
<evidence type="ECO:0000259" key="9">
    <source>
        <dbReference type="PROSITE" id="PS01124"/>
    </source>
</evidence>
<keyword evidence="13" id="KW-1185">Reference proteome</keyword>
<keyword evidence="4" id="KW-0808">Transferase</keyword>
<dbReference type="InterPro" id="IPR036097">
    <property type="entry name" value="HisK_dim/P_sf"/>
</dbReference>
<dbReference type="CDD" id="cd17574">
    <property type="entry name" value="REC_OmpR"/>
    <property type="match status" value="1"/>
</dbReference>
<comment type="caution">
    <text evidence="12">The sequence shown here is derived from an EMBL/GenBank/DDBJ whole genome shotgun (WGS) entry which is preliminary data.</text>
</comment>
<evidence type="ECO:0000256" key="2">
    <source>
        <dbReference type="ARBA" id="ARBA00012438"/>
    </source>
</evidence>
<dbReference type="Gene3D" id="3.30.565.10">
    <property type="entry name" value="Histidine kinase-like ATPase, C-terminal domain"/>
    <property type="match status" value="1"/>
</dbReference>
<evidence type="ECO:0000256" key="3">
    <source>
        <dbReference type="ARBA" id="ARBA00022553"/>
    </source>
</evidence>
<dbReference type="PROSITE" id="PS01124">
    <property type="entry name" value="HTH_ARAC_FAMILY_2"/>
    <property type="match status" value="1"/>
</dbReference>
<dbReference type="Gene3D" id="2.60.40.10">
    <property type="entry name" value="Immunoglobulins"/>
    <property type="match status" value="1"/>
</dbReference>
<keyword evidence="5" id="KW-0418">Kinase</keyword>
<dbReference type="SMART" id="SM00388">
    <property type="entry name" value="HisKA"/>
    <property type="match status" value="1"/>
</dbReference>
<evidence type="ECO:0000256" key="6">
    <source>
        <dbReference type="ARBA" id="ARBA00023015"/>
    </source>
</evidence>
<dbReference type="SUPFAM" id="SSF55874">
    <property type="entry name" value="ATPase domain of HSP90 chaperone/DNA topoisomerase II/histidine kinase"/>
    <property type="match status" value="1"/>
</dbReference>
<keyword evidence="3 8" id="KW-0597">Phosphoprotein</keyword>
<dbReference type="SUPFAM" id="SSF50998">
    <property type="entry name" value="Quinoprotein alcohol dehydrogenase-like"/>
    <property type="match status" value="1"/>
</dbReference>
<name>A0A2S7IF84_9BACT</name>
<keyword evidence="7" id="KW-0804">Transcription</keyword>
<protein>
    <recommendedName>
        <fullName evidence="2">histidine kinase</fullName>
        <ecNumber evidence="2">2.7.13.3</ecNumber>
    </recommendedName>
</protein>
<accession>A0A2S7IF84</accession>
<dbReference type="Gene3D" id="1.10.287.130">
    <property type="match status" value="1"/>
</dbReference>
<dbReference type="EMBL" id="PTRA01000010">
    <property type="protein sequence ID" value="PQA53211.1"/>
    <property type="molecule type" value="Genomic_DNA"/>
</dbReference>
<dbReference type="InterPro" id="IPR011110">
    <property type="entry name" value="Reg_prop"/>
</dbReference>
<evidence type="ECO:0000256" key="4">
    <source>
        <dbReference type="ARBA" id="ARBA00022679"/>
    </source>
</evidence>
<dbReference type="SUPFAM" id="SSF46689">
    <property type="entry name" value="Homeodomain-like"/>
    <property type="match status" value="1"/>
</dbReference>
<dbReference type="InterPro" id="IPR004358">
    <property type="entry name" value="Sig_transdc_His_kin-like_C"/>
</dbReference>
<dbReference type="RefSeq" id="WP_104716125.1">
    <property type="nucleotide sequence ID" value="NZ_PTRA01000010.1"/>
</dbReference>
<dbReference type="Proteomes" id="UP000239590">
    <property type="component" value="Unassembled WGS sequence"/>
</dbReference>
<dbReference type="Gene3D" id="2.130.10.10">
    <property type="entry name" value="YVTN repeat-like/Quinoprotein amine dehydrogenase"/>
    <property type="match status" value="3"/>
</dbReference>
<dbReference type="CDD" id="cd00075">
    <property type="entry name" value="HATPase"/>
    <property type="match status" value="1"/>
</dbReference>
<evidence type="ECO:0000259" key="10">
    <source>
        <dbReference type="PROSITE" id="PS50109"/>
    </source>
</evidence>
<reference evidence="13" key="1">
    <citation type="submission" date="2018-02" db="EMBL/GenBank/DDBJ databases">
        <title>Genome sequencing of Solimonas sp. HR-BB.</title>
        <authorList>
            <person name="Lee Y."/>
            <person name="Jeon C.O."/>
        </authorList>
    </citation>
    <scope>NUCLEOTIDE SEQUENCE [LARGE SCALE GENOMIC DNA]</scope>
    <source>
        <strain evidence="13">HR-U</strain>
    </source>
</reference>
<proteinExistence type="predicted"/>
<evidence type="ECO:0000256" key="5">
    <source>
        <dbReference type="ARBA" id="ARBA00022777"/>
    </source>
</evidence>
<dbReference type="PROSITE" id="PS50110">
    <property type="entry name" value="RESPONSE_REGULATORY"/>
    <property type="match status" value="1"/>
</dbReference>
<evidence type="ECO:0000256" key="1">
    <source>
        <dbReference type="ARBA" id="ARBA00000085"/>
    </source>
</evidence>
<dbReference type="EC" id="2.7.13.3" evidence="2"/>
<dbReference type="Pfam" id="PF07494">
    <property type="entry name" value="Reg_prop"/>
    <property type="match status" value="2"/>
</dbReference>